<keyword evidence="3" id="KW-1185">Reference proteome</keyword>
<gene>
    <name evidence="2" type="ORF">EVOR1521_LOCUS21965</name>
</gene>
<evidence type="ECO:0000313" key="2">
    <source>
        <dbReference type="EMBL" id="CAJ1398094.1"/>
    </source>
</evidence>
<evidence type="ECO:0000256" key="1">
    <source>
        <dbReference type="SAM" id="MobiDB-lite"/>
    </source>
</evidence>
<name>A0AA36J3Y8_9DINO</name>
<reference evidence="2" key="1">
    <citation type="submission" date="2023-08" db="EMBL/GenBank/DDBJ databases">
        <authorList>
            <person name="Chen Y."/>
            <person name="Shah S."/>
            <person name="Dougan E. K."/>
            <person name="Thang M."/>
            <person name="Chan C."/>
        </authorList>
    </citation>
    <scope>NUCLEOTIDE SEQUENCE</scope>
</reference>
<evidence type="ECO:0000313" key="3">
    <source>
        <dbReference type="Proteomes" id="UP001178507"/>
    </source>
</evidence>
<dbReference type="Proteomes" id="UP001178507">
    <property type="component" value="Unassembled WGS sequence"/>
</dbReference>
<feature type="compositionally biased region" description="Polar residues" evidence="1">
    <location>
        <begin position="61"/>
        <end position="74"/>
    </location>
</feature>
<accession>A0AA36J3Y8</accession>
<dbReference type="EMBL" id="CAUJNA010003290">
    <property type="protein sequence ID" value="CAJ1398094.1"/>
    <property type="molecule type" value="Genomic_DNA"/>
</dbReference>
<sequence length="305" mass="33310">MQGPMYILPPGLSHDLSVAIGAPPGLPPPPCPGDVLRAFARADVDSVGDSCAAPQPWRPDSLSTRPSLSESTRCSTDEPATPPSPPTPPTPESIELFAGAHAAAKSLLQFLGHRFEDAASEEGWVTQWGLQADEELLPILWELVSQDKKRSKAKDKVGNCVRWWAKPTSPLLCPLSGFPTCLLPYPPFKLRVDPSRATPHCLVDGKFLALRCIVTGQYAACGRELQETDIIALDEYVHRCKLGPFRPSRALDLQTAASHGDQKAAEDLKRLLAAAHAELGKLKRIQENRFGQILQEAQWHATLKR</sequence>
<proteinExistence type="predicted"/>
<protein>
    <submittedName>
        <fullName evidence="2">Uncharacterized protein</fullName>
    </submittedName>
</protein>
<dbReference type="AlphaFoldDB" id="A0AA36J3Y8"/>
<feature type="region of interest" description="Disordered" evidence="1">
    <location>
        <begin position="47"/>
        <end position="93"/>
    </location>
</feature>
<organism evidence="2 3">
    <name type="scientific">Effrenium voratum</name>
    <dbReference type="NCBI Taxonomy" id="2562239"/>
    <lineage>
        <taxon>Eukaryota</taxon>
        <taxon>Sar</taxon>
        <taxon>Alveolata</taxon>
        <taxon>Dinophyceae</taxon>
        <taxon>Suessiales</taxon>
        <taxon>Symbiodiniaceae</taxon>
        <taxon>Effrenium</taxon>
    </lineage>
</organism>
<comment type="caution">
    <text evidence="2">The sequence shown here is derived from an EMBL/GenBank/DDBJ whole genome shotgun (WGS) entry which is preliminary data.</text>
</comment>
<feature type="compositionally biased region" description="Pro residues" evidence="1">
    <location>
        <begin position="80"/>
        <end position="91"/>
    </location>
</feature>